<dbReference type="GeneID" id="63825183"/>
<dbReference type="Proteomes" id="UP000076871">
    <property type="component" value="Unassembled WGS sequence"/>
</dbReference>
<feature type="compositionally biased region" description="Acidic residues" evidence="1">
    <location>
        <begin position="1"/>
        <end position="14"/>
    </location>
</feature>
<sequence>MGNSYGDDEDDDTDKDNSKHIPPLAAFKKGKGKAEKLDACDLEELSSYEVIEPEEFTAVCNTSKAFELAEISLSYGMEAAEFLEGDSRGFMVIASVGYHSSQGFRSPVIAPTLGSRLLSLFTKRNSGATATPRNVTRTPPQHQPAETIASQAAIDVPDSKRSAIIKQSTRIPLPTHTPRGFWSRLFKRSSRPSSVSDRS</sequence>
<evidence type="ECO:0000313" key="3">
    <source>
        <dbReference type="Proteomes" id="UP000076871"/>
    </source>
</evidence>
<evidence type="ECO:0000313" key="2">
    <source>
        <dbReference type="EMBL" id="KZT10032.1"/>
    </source>
</evidence>
<dbReference type="InParanoid" id="A0A165G9N1"/>
<gene>
    <name evidence="2" type="ORF">LAESUDRAFT_722176</name>
</gene>
<accession>A0A165G9N1</accession>
<keyword evidence="3" id="KW-1185">Reference proteome</keyword>
<name>A0A165G9N1_9APHY</name>
<proteinExistence type="predicted"/>
<protein>
    <submittedName>
        <fullName evidence="2">Uncharacterized protein</fullName>
    </submittedName>
</protein>
<organism evidence="2 3">
    <name type="scientific">Laetiporus sulphureus 93-53</name>
    <dbReference type="NCBI Taxonomy" id="1314785"/>
    <lineage>
        <taxon>Eukaryota</taxon>
        <taxon>Fungi</taxon>
        <taxon>Dikarya</taxon>
        <taxon>Basidiomycota</taxon>
        <taxon>Agaricomycotina</taxon>
        <taxon>Agaricomycetes</taxon>
        <taxon>Polyporales</taxon>
        <taxon>Laetiporus</taxon>
    </lineage>
</organism>
<dbReference type="EMBL" id="KV427610">
    <property type="protein sequence ID" value="KZT10032.1"/>
    <property type="molecule type" value="Genomic_DNA"/>
</dbReference>
<reference evidence="2 3" key="1">
    <citation type="journal article" date="2016" name="Mol. Biol. Evol.">
        <title>Comparative Genomics of Early-Diverging Mushroom-Forming Fungi Provides Insights into the Origins of Lignocellulose Decay Capabilities.</title>
        <authorList>
            <person name="Nagy L.G."/>
            <person name="Riley R."/>
            <person name="Tritt A."/>
            <person name="Adam C."/>
            <person name="Daum C."/>
            <person name="Floudas D."/>
            <person name="Sun H."/>
            <person name="Yadav J.S."/>
            <person name="Pangilinan J."/>
            <person name="Larsson K.H."/>
            <person name="Matsuura K."/>
            <person name="Barry K."/>
            <person name="Labutti K."/>
            <person name="Kuo R."/>
            <person name="Ohm R.A."/>
            <person name="Bhattacharya S.S."/>
            <person name="Shirouzu T."/>
            <person name="Yoshinaga Y."/>
            <person name="Martin F.M."/>
            <person name="Grigoriev I.V."/>
            <person name="Hibbett D.S."/>
        </authorList>
    </citation>
    <scope>NUCLEOTIDE SEQUENCE [LARGE SCALE GENOMIC DNA]</scope>
    <source>
        <strain evidence="2 3">93-53</strain>
    </source>
</reference>
<dbReference type="AlphaFoldDB" id="A0A165G9N1"/>
<feature type="region of interest" description="Disordered" evidence="1">
    <location>
        <begin position="1"/>
        <end position="24"/>
    </location>
</feature>
<dbReference type="RefSeq" id="XP_040767772.1">
    <property type="nucleotide sequence ID" value="XM_040908154.1"/>
</dbReference>
<evidence type="ECO:0000256" key="1">
    <source>
        <dbReference type="SAM" id="MobiDB-lite"/>
    </source>
</evidence>